<dbReference type="HOGENOM" id="CLU_2145551_0_0_1"/>
<dbReference type="Gene3D" id="3.80.10.10">
    <property type="entry name" value="Ribonuclease Inhibitor"/>
    <property type="match status" value="1"/>
</dbReference>
<accession>M3K0D6</accession>
<dbReference type="InterPro" id="IPR032675">
    <property type="entry name" value="LRR_dom_sf"/>
</dbReference>
<dbReference type="SUPFAM" id="SSF52047">
    <property type="entry name" value="RNI-like"/>
    <property type="match status" value="1"/>
</dbReference>
<comment type="caution">
    <text evidence="1">The sequence shown here is derived from an EMBL/GenBank/DDBJ whole genome shotgun (WGS) entry which is preliminary data.</text>
</comment>
<reference evidence="1 2" key="1">
    <citation type="submission" date="2013-02" db="EMBL/GenBank/DDBJ databases">
        <title>Genome sequence of Candida maltosa Xu316, a potential industrial strain for xylitol and ethanol production.</title>
        <authorList>
            <person name="Yu J."/>
            <person name="Wang Q."/>
            <person name="Geng X."/>
            <person name="Bao W."/>
            <person name="He P."/>
            <person name="Cai J."/>
        </authorList>
    </citation>
    <scope>NUCLEOTIDE SEQUENCE [LARGE SCALE GENOMIC DNA]</scope>
    <source>
        <strain evidence="2">Xu316</strain>
    </source>
</reference>
<dbReference type="Proteomes" id="UP000011777">
    <property type="component" value="Unassembled WGS sequence"/>
</dbReference>
<protein>
    <submittedName>
        <fullName evidence="1">Uncharacterized protein</fullName>
    </submittedName>
</protein>
<name>M3K0D6_CANMX</name>
<dbReference type="InterPro" id="IPR001611">
    <property type="entry name" value="Leu-rich_rpt"/>
</dbReference>
<dbReference type="AlphaFoldDB" id="M3K0D6"/>
<proteinExistence type="predicted"/>
<sequence>MNLENLPKSITELSTRGFGFEELRGSFMNFHNLVTLDLSYNNFGEWLSSSPDGFQFCESIETIRLWDNGLDTETVSSLVHTLKEKPNFRRLAVDSYPLSEDIQRLVMEHYSH</sequence>
<dbReference type="EMBL" id="AOGT01001257">
    <property type="protein sequence ID" value="EMG48104.1"/>
    <property type="molecule type" value="Genomic_DNA"/>
</dbReference>
<evidence type="ECO:0000313" key="2">
    <source>
        <dbReference type="Proteomes" id="UP000011777"/>
    </source>
</evidence>
<dbReference type="Pfam" id="PF00560">
    <property type="entry name" value="LRR_1"/>
    <property type="match status" value="1"/>
</dbReference>
<keyword evidence="2" id="KW-1185">Reference proteome</keyword>
<gene>
    <name evidence="1" type="ORF">G210_1391</name>
</gene>
<evidence type="ECO:0000313" key="1">
    <source>
        <dbReference type="EMBL" id="EMG48104.1"/>
    </source>
</evidence>
<organism evidence="1 2">
    <name type="scientific">Candida maltosa (strain Xu316)</name>
    <name type="common">Yeast</name>
    <dbReference type="NCBI Taxonomy" id="1245528"/>
    <lineage>
        <taxon>Eukaryota</taxon>
        <taxon>Fungi</taxon>
        <taxon>Dikarya</taxon>
        <taxon>Ascomycota</taxon>
        <taxon>Saccharomycotina</taxon>
        <taxon>Pichiomycetes</taxon>
        <taxon>Debaryomycetaceae</taxon>
        <taxon>Candida/Lodderomyces clade</taxon>
        <taxon>Candida</taxon>
    </lineage>
</organism>